<evidence type="ECO:0000256" key="1">
    <source>
        <dbReference type="SAM" id="Phobius"/>
    </source>
</evidence>
<dbReference type="OrthoDB" id="1929523at2759"/>
<evidence type="ECO:0000313" key="4">
    <source>
        <dbReference type="RefSeq" id="XP_022966458.1"/>
    </source>
</evidence>
<feature type="domain" description="Late embryogenesis abundant protein LEA-2 subgroup" evidence="2">
    <location>
        <begin position="84"/>
        <end position="176"/>
    </location>
</feature>
<dbReference type="AlphaFoldDB" id="A0A6J1HS80"/>
<dbReference type="PANTHER" id="PTHR31852">
    <property type="entry name" value="LATE EMBRYOGENESIS ABUNDANT (LEA) HYDROXYPROLINE-RICH GLYCOPROTEIN FAMILY"/>
    <property type="match status" value="1"/>
</dbReference>
<keyword evidence="1" id="KW-1133">Transmembrane helix</keyword>
<keyword evidence="3" id="KW-1185">Reference proteome</keyword>
<name>A0A6J1HS80_CUCMA</name>
<keyword evidence="1" id="KW-0812">Transmembrane</keyword>
<dbReference type="InterPro" id="IPR055301">
    <property type="entry name" value="Lea14-like_2"/>
</dbReference>
<sequence>MEIASSTTKDPKSIRSRRRRNTCIGVSIATVLLLIVLIVILAFTVFKAKRPITTINSVALADLDLSLNIARSAVGLNITLIVDVSITNPNKVGFSYSNSTALLNYRGELIGEAPIPSGRINANQSKRMNITVTIMADRLLRSSTVLSDVVAGSMPLNTYTRISGKVRILGIFKIRVVSSTSCDFTIDISDRKIGDQQCSYHTKI</sequence>
<protein>
    <submittedName>
        <fullName evidence="4">Uncharacterized protein LOC111466106</fullName>
    </submittedName>
</protein>
<organism evidence="3 4">
    <name type="scientific">Cucurbita maxima</name>
    <name type="common">Pumpkin</name>
    <name type="synonym">Winter squash</name>
    <dbReference type="NCBI Taxonomy" id="3661"/>
    <lineage>
        <taxon>Eukaryota</taxon>
        <taxon>Viridiplantae</taxon>
        <taxon>Streptophyta</taxon>
        <taxon>Embryophyta</taxon>
        <taxon>Tracheophyta</taxon>
        <taxon>Spermatophyta</taxon>
        <taxon>Magnoliopsida</taxon>
        <taxon>eudicotyledons</taxon>
        <taxon>Gunneridae</taxon>
        <taxon>Pentapetalae</taxon>
        <taxon>rosids</taxon>
        <taxon>fabids</taxon>
        <taxon>Cucurbitales</taxon>
        <taxon>Cucurbitaceae</taxon>
        <taxon>Cucurbiteae</taxon>
        <taxon>Cucurbita</taxon>
    </lineage>
</organism>
<evidence type="ECO:0000259" key="2">
    <source>
        <dbReference type="Pfam" id="PF03168"/>
    </source>
</evidence>
<dbReference type="GeneID" id="111466106"/>
<proteinExistence type="predicted"/>
<dbReference type="KEGG" id="cmax:111466106"/>
<evidence type="ECO:0000313" key="3">
    <source>
        <dbReference type="Proteomes" id="UP000504608"/>
    </source>
</evidence>
<dbReference type="SUPFAM" id="SSF117070">
    <property type="entry name" value="LEA14-like"/>
    <property type="match status" value="1"/>
</dbReference>
<dbReference type="Proteomes" id="UP000504608">
    <property type="component" value="Unplaced"/>
</dbReference>
<gene>
    <name evidence="4" type="primary">LOC111466106</name>
</gene>
<keyword evidence="1" id="KW-0472">Membrane</keyword>
<dbReference type="Pfam" id="PF03168">
    <property type="entry name" value="LEA_2"/>
    <property type="match status" value="1"/>
</dbReference>
<accession>A0A6J1HS80</accession>
<feature type="transmembrane region" description="Helical" evidence="1">
    <location>
        <begin position="21"/>
        <end position="46"/>
    </location>
</feature>
<reference evidence="4" key="1">
    <citation type="submission" date="2025-08" db="UniProtKB">
        <authorList>
            <consortium name="RefSeq"/>
        </authorList>
    </citation>
    <scope>IDENTIFICATION</scope>
    <source>
        <tissue evidence="4">Young leaves</tissue>
    </source>
</reference>
<dbReference type="RefSeq" id="XP_022966458.1">
    <property type="nucleotide sequence ID" value="XM_023110690.1"/>
</dbReference>
<dbReference type="InterPro" id="IPR004864">
    <property type="entry name" value="LEA_2"/>
</dbReference>
<dbReference type="Gene3D" id="2.60.40.1820">
    <property type="match status" value="1"/>
</dbReference>